<sequence length="741" mass="81310">EEHNDMLGAYIHYQNAAAWLDLDHPDGIAKYLNLSYIESRFGPFNDNEEKAAWEKTIDNLRKKFEQDFASYLGSEGGVAVRLQEAGSRIKRIRTDLEAKDKIADKLTILQNNQKYLELYYQLEKNTVPFWQEEIIAKATTLQDFLDMAQSPAFRTQSHEYLDTLPAIFAEQALQLLSQPQNRATTAELRKFQDILTAAYNTRDEQNRWLPKTLDPNHPVYRLLASLREWTPSPRQTRDAVQPTASPKIVKTEKSVGETVTMQSGGKATTEYENVEISDLHNQGNPYIITNPEGLANDTANYNNLNEAANNAQDAYDNAVTTQLEPALEEVEAKGQDVEAKGEIVAEKEQDVAEKEEIVAEKEQIVADLEESTEAATARVEETAERVGEVEARVEETTGRVEDAEARVEETELDVGEKEGIVIDEENNVAVMEDDYNDGIITLPELENAQSILENANIDWEAAKQVFNNAQNNLATARDALIAANAALTSAQGNLPAAQNALANAQTALAAAQEALLAARDALAAAQTALTNAQGDLQAAQTALQTAQEALLAIEGQCNTLKQAWLDAQGAFLAAAPPDLINYATLLTDLNGELFKDIYIHNANGQLIKLMDIIAGAQILDTSGKIMGFLYDGVFWYITDEGKLVDTSDSDTYKITFNDDGTLTIEFIGDAAQLIDGGKEIGYIGTTNIMAGITKVTSIDKNNDGTGVLHFANVTEAFFGIPELNPDGTPVLDSDGKPKIRK</sequence>
<feature type="non-terminal residue" evidence="2">
    <location>
        <position position="741"/>
    </location>
</feature>
<accession>A0A388TJB4</accession>
<dbReference type="AlphaFoldDB" id="A0A388TJB4"/>
<evidence type="ECO:0000256" key="1">
    <source>
        <dbReference type="SAM" id="Coils"/>
    </source>
</evidence>
<dbReference type="EMBL" id="BGZO01000109">
    <property type="protein sequence ID" value="GBR77117.1"/>
    <property type="molecule type" value="Genomic_DNA"/>
</dbReference>
<feature type="coiled-coil region" evidence="1">
    <location>
        <begin position="494"/>
        <end position="563"/>
    </location>
</feature>
<reference evidence="2 3" key="1">
    <citation type="journal article" date="2019" name="ISME J.">
        <title>Genome analyses of uncultured TG2/ZB3 bacteria in 'Margulisbacteria' specifically attached to ectosymbiotic spirochetes of protists in the termite gut.</title>
        <authorList>
            <person name="Utami Y.D."/>
            <person name="Kuwahara H."/>
            <person name="Igai K."/>
            <person name="Murakami T."/>
            <person name="Sugaya K."/>
            <person name="Morikawa T."/>
            <person name="Nagura Y."/>
            <person name="Yuki M."/>
            <person name="Deevong P."/>
            <person name="Inoue T."/>
            <person name="Kihara K."/>
            <person name="Lo N."/>
            <person name="Yamada A."/>
            <person name="Ohkuma M."/>
            <person name="Hongoh Y."/>
        </authorList>
    </citation>
    <scope>NUCLEOTIDE SEQUENCE [LARGE SCALE GENOMIC DNA]</scope>
    <source>
        <strain evidence="2">NkOx7-02</strain>
    </source>
</reference>
<dbReference type="Gene3D" id="1.20.120.330">
    <property type="entry name" value="Nucleotidyltransferases domain 2"/>
    <property type="match status" value="1"/>
</dbReference>
<evidence type="ECO:0000313" key="3">
    <source>
        <dbReference type="Proteomes" id="UP000275925"/>
    </source>
</evidence>
<keyword evidence="3" id="KW-1185">Reference proteome</keyword>
<feature type="coiled-coil region" evidence="1">
    <location>
        <begin position="294"/>
        <end position="413"/>
    </location>
</feature>
<keyword evidence="1" id="KW-0175">Coiled coil</keyword>
<proteinExistence type="predicted"/>
<dbReference type="Proteomes" id="UP000275925">
    <property type="component" value="Unassembled WGS sequence"/>
</dbReference>
<organism evidence="2 3">
    <name type="scientific">Candidatus Termititenax persephonae</name>
    <dbReference type="NCBI Taxonomy" id="2218525"/>
    <lineage>
        <taxon>Bacteria</taxon>
        <taxon>Bacillati</taxon>
        <taxon>Candidatus Margulisiibacteriota</taxon>
        <taxon>Candidatus Termititenacia</taxon>
        <taxon>Candidatus Termititenacales</taxon>
        <taxon>Candidatus Termititenacaceae</taxon>
        <taxon>Candidatus Termititenax</taxon>
    </lineage>
</organism>
<gene>
    <name evidence="2" type="ORF">NO2_1557</name>
</gene>
<dbReference type="SUPFAM" id="SSF57997">
    <property type="entry name" value="Tropomyosin"/>
    <property type="match status" value="1"/>
</dbReference>
<evidence type="ECO:0000313" key="2">
    <source>
        <dbReference type="EMBL" id="GBR77117.1"/>
    </source>
</evidence>
<feature type="non-terminal residue" evidence="2">
    <location>
        <position position="1"/>
    </location>
</feature>
<comment type="caution">
    <text evidence="2">The sequence shown here is derived from an EMBL/GenBank/DDBJ whole genome shotgun (WGS) entry which is preliminary data.</text>
</comment>
<name>A0A388TJB4_9BACT</name>
<protein>
    <submittedName>
        <fullName evidence="2">SMC N superfamily protein</fullName>
    </submittedName>
</protein>